<comment type="caution">
    <text evidence="2">The sequence shown here is derived from an EMBL/GenBank/DDBJ whole genome shotgun (WGS) entry which is preliminary data.</text>
</comment>
<feature type="transmembrane region" description="Helical" evidence="1">
    <location>
        <begin position="35"/>
        <end position="56"/>
    </location>
</feature>
<dbReference type="AlphaFoldDB" id="V7HXC1"/>
<name>V7HXC1_9LACO</name>
<evidence type="ECO:0000313" key="3">
    <source>
        <dbReference type="Proteomes" id="UP000018559"/>
    </source>
</evidence>
<evidence type="ECO:0000313" key="2">
    <source>
        <dbReference type="EMBL" id="ETA74542.1"/>
    </source>
</evidence>
<proteinExistence type="predicted"/>
<accession>V7HXC1</accession>
<evidence type="ECO:0000256" key="1">
    <source>
        <dbReference type="SAM" id="Phobius"/>
    </source>
</evidence>
<keyword evidence="1" id="KW-0812">Transmembrane</keyword>
<keyword evidence="3" id="KW-1185">Reference proteome</keyword>
<feature type="transmembrane region" description="Helical" evidence="1">
    <location>
        <begin position="76"/>
        <end position="99"/>
    </location>
</feature>
<keyword evidence="1" id="KW-1133">Transmembrane helix</keyword>
<reference evidence="2 3" key="1">
    <citation type="journal article" date="2014" name="Genome Announc.">
        <title>The Genome of the Predominant Equine Lactobacillus Species, Lactobacillus equi, Is Reflective of Its Lifestyle Adaptations to an Herbivorous Host.</title>
        <authorList>
            <person name="O'Donnell M.M."/>
            <person name="Harris H.M."/>
            <person name="O'Toole P.W."/>
            <person name="Ross R.P."/>
        </authorList>
    </citation>
    <scope>NUCLEOTIDE SEQUENCE [LARGE SCALE GENOMIC DNA]</scope>
    <source>
        <strain evidence="2 3">DPC 6820</strain>
    </source>
</reference>
<protein>
    <submittedName>
        <fullName evidence="2">Uncharacterized protein</fullName>
    </submittedName>
</protein>
<gene>
    <name evidence="2" type="ORF">LEQ_0407</name>
</gene>
<dbReference type="EMBL" id="AWWH01000066">
    <property type="protein sequence ID" value="ETA74542.1"/>
    <property type="molecule type" value="Genomic_DNA"/>
</dbReference>
<organism evidence="2 3">
    <name type="scientific">Ligilactobacillus equi DPC 6820</name>
    <dbReference type="NCBI Taxonomy" id="1392007"/>
    <lineage>
        <taxon>Bacteria</taxon>
        <taxon>Bacillati</taxon>
        <taxon>Bacillota</taxon>
        <taxon>Bacilli</taxon>
        <taxon>Lactobacillales</taxon>
        <taxon>Lactobacillaceae</taxon>
        <taxon>Ligilactobacillus</taxon>
    </lineage>
</organism>
<keyword evidence="1" id="KW-0472">Membrane</keyword>
<dbReference type="Proteomes" id="UP000018559">
    <property type="component" value="Unassembled WGS sequence"/>
</dbReference>
<sequence length="101" mass="11469">MNSKTKTLINKILSATEYMLRTGYKIKRILTVHELFYGTVGMLALYLTLSITFKLLPFFSVSDLTWYIANFLVGSFIVYEFISFVTGVIKVLLTLAGIVKD</sequence>
<dbReference type="RefSeq" id="WP_023859257.1">
    <property type="nucleotide sequence ID" value="NZ_AWWH01000066.1"/>
</dbReference>